<dbReference type="EMBL" id="CP000473">
    <property type="protein sequence ID" value="ABJ88776.1"/>
    <property type="molecule type" value="Genomic_DNA"/>
</dbReference>
<accession>Q01NJ4</accession>
<dbReference type="HOGENOM" id="CLU_036742_2_0_0"/>
<dbReference type="AlphaFoldDB" id="Q01NJ4"/>
<evidence type="ECO:0008006" key="2">
    <source>
        <dbReference type="Google" id="ProtNLM"/>
    </source>
</evidence>
<dbReference type="PIRSF" id="PIRSF028451">
    <property type="entry name" value="UCP028451"/>
    <property type="match status" value="1"/>
</dbReference>
<dbReference type="OrthoDB" id="9794241at2"/>
<evidence type="ECO:0000313" key="1">
    <source>
        <dbReference type="EMBL" id="ABJ88776.1"/>
    </source>
</evidence>
<proteinExistence type="predicted"/>
<dbReference type="PANTHER" id="PTHR36452">
    <property type="entry name" value="CHROMOSOME 12, WHOLE GENOME SHOTGUN SEQUENCE"/>
    <property type="match status" value="1"/>
</dbReference>
<dbReference type="KEGG" id="sus:Acid_7882"/>
<protein>
    <recommendedName>
        <fullName evidence="2">TIGR02453 family protein</fullName>
    </recommendedName>
</protein>
<dbReference type="InParanoid" id="Q01NJ4"/>
<dbReference type="STRING" id="234267.Acid_7882"/>
<dbReference type="PANTHER" id="PTHR36452:SF1">
    <property type="entry name" value="DUF2461 DOMAIN-CONTAINING PROTEIN"/>
    <property type="match status" value="1"/>
</dbReference>
<name>Q01NJ4_SOLUE</name>
<gene>
    <name evidence="1" type="ordered locus">Acid_7882</name>
</gene>
<dbReference type="eggNOG" id="COG5587">
    <property type="taxonomic scope" value="Bacteria"/>
</dbReference>
<dbReference type="InterPro" id="IPR015996">
    <property type="entry name" value="UCP028451"/>
</dbReference>
<dbReference type="Pfam" id="PF09365">
    <property type="entry name" value="DUF2461"/>
    <property type="match status" value="1"/>
</dbReference>
<dbReference type="NCBIfam" id="TIGR02453">
    <property type="entry name" value="TIGR02453 family protein"/>
    <property type="match status" value="1"/>
</dbReference>
<sequence length="234" mass="26846">MKSAFPGFPQEGLDFFRKLQRNNRRDWFQPRKPVFDATLKQPMRELVAAINVGMKTFAPEYVTDPDKAIYRIYRDTRFSKDKTPYKDHIAASFPLQGTPAGAGLYFAVSHKEVAIGGGIYMPAPETLRAIRHHVAERHQELRKIVAKPAVRQLYRAGLQGEQLTRVPKGFDPAHPAADLLRYKQLFLYVELNPDLATTSELYPTVVRHFRAITPFLRYLNAPLTRKRPALLPEF</sequence>
<dbReference type="InterPro" id="IPR012808">
    <property type="entry name" value="CHP02453"/>
</dbReference>
<organism evidence="1">
    <name type="scientific">Solibacter usitatus (strain Ellin6076)</name>
    <dbReference type="NCBI Taxonomy" id="234267"/>
    <lineage>
        <taxon>Bacteria</taxon>
        <taxon>Pseudomonadati</taxon>
        <taxon>Acidobacteriota</taxon>
        <taxon>Terriglobia</taxon>
        <taxon>Bryobacterales</taxon>
        <taxon>Solibacteraceae</taxon>
        <taxon>Candidatus Solibacter</taxon>
    </lineage>
</organism>
<reference evidence="1" key="1">
    <citation type="submission" date="2006-10" db="EMBL/GenBank/DDBJ databases">
        <title>Complete sequence of Solibacter usitatus Ellin6076.</title>
        <authorList>
            <consortium name="US DOE Joint Genome Institute"/>
            <person name="Copeland A."/>
            <person name="Lucas S."/>
            <person name="Lapidus A."/>
            <person name="Barry K."/>
            <person name="Detter J.C."/>
            <person name="Glavina del Rio T."/>
            <person name="Hammon N."/>
            <person name="Israni S."/>
            <person name="Dalin E."/>
            <person name="Tice H."/>
            <person name="Pitluck S."/>
            <person name="Thompson L.S."/>
            <person name="Brettin T."/>
            <person name="Bruce D."/>
            <person name="Han C."/>
            <person name="Tapia R."/>
            <person name="Gilna P."/>
            <person name="Schmutz J."/>
            <person name="Larimer F."/>
            <person name="Land M."/>
            <person name="Hauser L."/>
            <person name="Kyrpides N."/>
            <person name="Mikhailova N."/>
            <person name="Janssen P.H."/>
            <person name="Kuske C.R."/>
            <person name="Richardson P."/>
        </authorList>
    </citation>
    <scope>NUCLEOTIDE SEQUENCE</scope>
    <source>
        <strain evidence="1">Ellin6076</strain>
    </source>
</reference>